<feature type="transmembrane region" description="Helical" evidence="1">
    <location>
        <begin position="76"/>
        <end position="99"/>
    </location>
</feature>
<keyword evidence="1" id="KW-0812">Transmembrane</keyword>
<dbReference type="AlphaFoldDB" id="A0A370BFW9"/>
<protein>
    <submittedName>
        <fullName evidence="2">Uncharacterized protein</fullName>
    </submittedName>
</protein>
<evidence type="ECO:0000313" key="2">
    <source>
        <dbReference type="EMBL" id="RDH14444.1"/>
    </source>
</evidence>
<organism evidence="2 3">
    <name type="scientific">Aspergillus niger ATCC 13496</name>
    <dbReference type="NCBI Taxonomy" id="1353008"/>
    <lineage>
        <taxon>Eukaryota</taxon>
        <taxon>Fungi</taxon>
        <taxon>Dikarya</taxon>
        <taxon>Ascomycota</taxon>
        <taxon>Pezizomycotina</taxon>
        <taxon>Eurotiomycetes</taxon>
        <taxon>Eurotiomycetidae</taxon>
        <taxon>Eurotiales</taxon>
        <taxon>Aspergillaceae</taxon>
        <taxon>Aspergillus</taxon>
        <taxon>Aspergillus subgen. Circumdati</taxon>
    </lineage>
</organism>
<gene>
    <name evidence="2" type="ORF">M747DRAFT_326773</name>
</gene>
<keyword evidence="1" id="KW-0472">Membrane</keyword>
<name>A0A370BFW9_ASPNG</name>
<accession>A0A370BFW9</accession>
<proteinExistence type="predicted"/>
<dbReference type="VEuPathDB" id="FungiDB:M747DRAFT_326773"/>
<evidence type="ECO:0000256" key="1">
    <source>
        <dbReference type="SAM" id="Phobius"/>
    </source>
</evidence>
<keyword evidence="1" id="KW-1133">Transmembrane helix</keyword>
<evidence type="ECO:0000313" key="3">
    <source>
        <dbReference type="Proteomes" id="UP000253845"/>
    </source>
</evidence>
<dbReference type="Proteomes" id="UP000253845">
    <property type="component" value="Unassembled WGS sequence"/>
</dbReference>
<feature type="transmembrane region" description="Helical" evidence="1">
    <location>
        <begin position="43"/>
        <end position="64"/>
    </location>
</feature>
<dbReference type="EMBL" id="KZ851966">
    <property type="protein sequence ID" value="RDH14444.1"/>
    <property type="molecule type" value="Genomic_DNA"/>
</dbReference>
<sequence>MESSQVLSLSRRAVAIAMPLWARDDSDSSSGEKPVSNFLKSGVPGIIVGIFFLIAVSVCCYFLYRNKKRDAKEAAALFLCYSVAYYQPLFNFSFLSGLWSLGGFGSSYTSIIVLDKISLSVARASLSTGPPSYVSHGTSQMKSTERINEHMYHQSYVSALFDVLARGLPNLPCITIQLRLAPLGRYLTWDGRATSTHQLLSDPL</sequence>
<reference evidence="2 3" key="1">
    <citation type="submission" date="2018-07" db="EMBL/GenBank/DDBJ databases">
        <title>Section-level genome sequencing of Aspergillus section Nigri to investigate inter- and intra-species variation.</title>
        <authorList>
            <consortium name="DOE Joint Genome Institute"/>
            <person name="Vesth T.C."/>
            <person name="Nybo J.L."/>
            <person name="Theobald S."/>
            <person name="Frisvad J.C."/>
            <person name="Larsen T.O."/>
            <person name="Nielsen K.F."/>
            <person name="Hoof J.B."/>
            <person name="Brandl J."/>
            <person name="Salamov A."/>
            <person name="Riley R."/>
            <person name="Gladden J.M."/>
            <person name="Phatale P."/>
            <person name="Nielsen M.T."/>
            <person name="Lyhne E.K."/>
            <person name="Kogle M.E."/>
            <person name="Strasser K."/>
            <person name="McDonnell E."/>
            <person name="Barry K."/>
            <person name="Clum A."/>
            <person name="Chen C."/>
            <person name="Nolan M."/>
            <person name="Sandor L."/>
            <person name="Kuo A."/>
            <person name="Lipzen A."/>
            <person name="Hainaut M."/>
            <person name="Drula E."/>
            <person name="Tsang A."/>
            <person name="Magnuson J.K."/>
            <person name="Henrissat B."/>
            <person name="Wiebenga A."/>
            <person name="Simmons B.A."/>
            <person name="Makela M.R."/>
            <person name="De vries R.P."/>
            <person name="Grigoriev I.V."/>
            <person name="Mortensen U.H."/>
            <person name="Baker S.E."/>
            <person name="Andersen M.R."/>
        </authorList>
    </citation>
    <scope>NUCLEOTIDE SEQUENCE [LARGE SCALE GENOMIC DNA]</scope>
    <source>
        <strain evidence="2 3">ATCC 13496</strain>
    </source>
</reference>